<dbReference type="Pfam" id="PF13966">
    <property type="entry name" value="zf-RVT"/>
    <property type="match status" value="1"/>
</dbReference>
<protein>
    <recommendedName>
        <fullName evidence="3">Reverse transcriptase zinc-binding domain-containing protein</fullName>
    </recommendedName>
</protein>
<feature type="transmembrane region" description="Helical" evidence="1">
    <location>
        <begin position="12"/>
        <end position="29"/>
    </location>
</feature>
<feature type="chain" id="PRO_5043886721" description="Reverse transcriptase zinc-binding domain-containing protein" evidence="2">
    <location>
        <begin position="21"/>
        <end position="160"/>
    </location>
</feature>
<dbReference type="InterPro" id="IPR026960">
    <property type="entry name" value="RVT-Znf"/>
</dbReference>
<keyword evidence="1" id="KW-0472">Membrane</keyword>
<feature type="signal peptide" evidence="2">
    <location>
        <begin position="1"/>
        <end position="20"/>
    </location>
</feature>
<organism evidence="4 5">
    <name type="scientific">Linum trigynum</name>
    <dbReference type="NCBI Taxonomy" id="586398"/>
    <lineage>
        <taxon>Eukaryota</taxon>
        <taxon>Viridiplantae</taxon>
        <taxon>Streptophyta</taxon>
        <taxon>Embryophyta</taxon>
        <taxon>Tracheophyta</taxon>
        <taxon>Spermatophyta</taxon>
        <taxon>Magnoliopsida</taxon>
        <taxon>eudicotyledons</taxon>
        <taxon>Gunneridae</taxon>
        <taxon>Pentapetalae</taxon>
        <taxon>rosids</taxon>
        <taxon>fabids</taxon>
        <taxon>Malpighiales</taxon>
        <taxon>Linaceae</taxon>
        <taxon>Linum</taxon>
    </lineage>
</organism>
<dbReference type="EMBL" id="OZ034820">
    <property type="protein sequence ID" value="CAL1402860.1"/>
    <property type="molecule type" value="Genomic_DNA"/>
</dbReference>
<accession>A0AAV2FZQ2</accession>
<keyword evidence="5" id="KW-1185">Reference proteome</keyword>
<evidence type="ECO:0000256" key="2">
    <source>
        <dbReference type="SAM" id="SignalP"/>
    </source>
</evidence>
<evidence type="ECO:0000259" key="3">
    <source>
        <dbReference type="Pfam" id="PF13966"/>
    </source>
</evidence>
<evidence type="ECO:0000313" key="5">
    <source>
        <dbReference type="Proteomes" id="UP001497516"/>
    </source>
</evidence>
<evidence type="ECO:0000313" key="4">
    <source>
        <dbReference type="EMBL" id="CAL1402860.1"/>
    </source>
</evidence>
<dbReference type="Proteomes" id="UP001497516">
    <property type="component" value="Chromosome 7"/>
</dbReference>
<sequence>MWNLPTPPKLKIFFWCLVSGFLSLQTVLFDKKLVPNMVCTVCSDGLESFSHCFFQCIIAKGLWQLAGRDGIRGRLETLDPTDAWKSLFFSLHLSKVQIVEIVFLCWRVWKGRCWDVHGESNTFLLLYVVNSTHKWRSGGMLHKLKHNHPLPITLRLLPQG</sequence>
<keyword evidence="1" id="KW-1133">Transmembrane helix</keyword>
<keyword evidence="2" id="KW-0732">Signal</keyword>
<proteinExistence type="predicted"/>
<evidence type="ECO:0000256" key="1">
    <source>
        <dbReference type="SAM" id="Phobius"/>
    </source>
</evidence>
<reference evidence="4 5" key="1">
    <citation type="submission" date="2024-04" db="EMBL/GenBank/DDBJ databases">
        <authorList>
            <person name="Fracassetti M."/>
        </authorList>
    </citation>
    <scope>NUCLEOTIDE SEQUENCE [LARGE SCALE GENOMIC DNA]</scope>
</reference>
<gene>
    <name evidence="4" type="ORF">LTRI10_LOCUS42831</name>
</gene>
<keyword evidence="1" id="KW-0812">Transmembrane</keyword>
<dbReference type="AlphaFoldDB" id="A0AAV2FZQ2"/>
<feature type="domain" description="Reverse transcriptase zinc-binding" evidence="3">
    <location>
        <begin position="1"/>
        <end position="63"/>
    </location>
</feature>
<name>A0AAV2FZQ2_9ROSI</name>